<dbReference type="RefSeq" id="WP_039104999.1">
    <property type="nucleotide sequence ID" value="NZ_CP009056.1"/>
</dbReference>
<dbReference type="EC" id="3.6.1.-" evidence="9"/>
<gene>
    <name evidence="9" type="primary">nudC</name>
    <name evidence="11" type="ORF">FPB0191_01465</name>
</gene>
<dbReference type="NCBIfam" id="NF001299">
    <property type="entry name" value="PRK00241.1"/>
    <property type="match status" value="1"/>
</dbReference>
<keyword evidence="2 9" id="KW-0479">Metal-binding</keyword>
<dbReference type="GO" id="GO:0006742">
    <property type="term" value="P:NADP+ catabolic process"/>
    <property type="evidence" value="ECO:0007669"/>
    <property type="project" value="TreeGrafter"/>
</dbReference>
<proteinExistence type="inferred from homology"/>
<dbReference type="PANTHER" id="PTHR42904">
    <property type="entry name" value="NUDIX HYDROLASE, NUDC SUBFAMILY"/>
    <property type="match status" value="1"/>
</dbReference>
<feature type="binding site" evidence="9">
    <location>
        <position position="178"/>
    </location>
    <ligand>
        <name>a divalent metal cation</name>
        <dbReference type="ChEBI" id="CHEBI:60240"/>
        <label>3</label>
    </ligand>
</feature>
<feature type="binding site" evidence="9">
    <location>
        <position position="245"/>
    </location>
    <ligand>
        <name>substrate</name>
    </ligand>
</feature>
<dbReference type="OrthoDB" id="9791656at2"/>
<evidence type="ECO:0000256" key="3">
    <source>
        <dbReference type="ARBA" id="ARBA00022801"/>
    </source>
</evidence>
<evidence type="ECO:0000256" key="6">
    <source>
        <dbReference type="ARBA" id="ARBA00023027"/>
    </source>
</evidence>
<dbReference type="FunFam" id="3.90.79.10:FF:000004">
    <property type="entry name" value="NADH pyrophosphatase"/>
    <property type="match status" value="1"/>
</dbReference>
<keyword evidence="5 9" id="KW-0460">Magnesium</keyword>
<dbReference type="Proteomes" id="UP000030901">
    <property type="component" value="Chromosome"/>
</dbReference>
<dbReference type="InterPro" id="IPR049734">
    <property type="entry name" value="NudC-like_C"/>
</dbReference>
<feature type="binding site" evidence="9">
    <location>
        <begin position="196"/>
        <end position="203"/>
    </location>
    <ligand>
        <name>substrate</name>
    </ligand>
</feature>
<evidence type="ECO:0000256" key="1">
    <source>
        <dbReference type="ARBA" id="ARBA00009595"/>
    </source>
</evidence>
<sequence length="264" mass="30686">MQPQFELLGHEKGYWFVSQNGRLWLPNGEVPFGTAQQFGLTQKKAQSIGVWQEQPVWLVCHEMLHNMASVRTLLDTIDQSLFLLAGRAVQLAEFYRSHKFCGYCGNEMYLSTTEWCCLCDNCHQRYYPQISPSIIVAIRDKNKILLAKHTRHNQDNLYTVLAGFVEVGETIEQAVMREVYEESQISIKNIRYVTSQPWPFPNSMMLAFMADYDYGEIKIDPNELVEANWYHYSQLPKIPGYGTVARRLIEDTIILCREYEEYGS</sequence>
<dbReference type="GO" id="GO:0005829">
    <property type="term" value="C:cytosol"/>
    <property type="evidence" value="ECO:0007669"/>
    <property type="project" value="TreeGrafter"/>
</dbReference>
<evidence type="ECO:0000259" key="10">
    <source>
        <dbReference type="PROSITE" id="PS51462"/>
    </source>
</evidence>
<dbReference type="PANTHER" id="PTHR42904:SF6">
    <property type="entry name" value="NAD-CAPPED RNA HYDROLASE NUDT12"/>
    <property type="match status" value="1"/>
</dbReference>
<feature type="binding site" evidence="9">
    <location>
        <position position="119"/>
    </location>
    <ligand>
        <name>Zn(2+)</name>
        <dbReference type="ChEBI" id="CHEBI:29105"/>
    </ligand>
</feature>
<dbReference type="GO" id="GO:0035529">
    <property type="term" value="F:NADH pyrophosphatase activity"/>
    <property type="evidence" value="ECO:0007669"/>
    <property type="project" value="RHEA"/>
</dbReference>
<feature type="binding site" evidence="9">
    <location>
        <position position="122"/>
    </location>
    <ligand>
        <name>Zn(2+)</name>
        <dbReference type="ChEBI" id="CHEBI:29105"/>
    </ligand>
</feature>
<feature type="binding site" evidence="9">
    <location>
        <position position="114"/>
    </location>
    <ligand>
        <name>substrate</name>
    </ligand>
</feature>
<feature type="binding site" evidence="9">
    <location>
        <position position="182"/>
    </location>
    <ligand>
        <name>a divalent metal cation</name>
        <dbReference type="ChEBI" id="CHEBI:60240"/>
        <label>1</label>
    </ligand>
</feature>
<feature type="binding site" evidence="9">
    <location>
        <position position="223"/>
    </location>
    <ligand>
        <name>a divalent metal cation</name>
        <dbReference type="ChEBI" id="CHEBI:60240"/>
        <label>1</label>
    </ligand>
</feature>
<dbReference type="InterPro" id="IPR015797">
    <property type="entry name" value="NUDIX_hydrolase-like_dom_sf"/>
</dbReference>
<dbReference type="EMBL" id="CP009056">
    <property type="protein sequence ID" value="AJA45282.1"/>
    <property type="molecule type" value="Genomic_DNA"/>
</dbReference>
<keyword evidence="6 9" id="KW-0520">NAD</keyword>
<dbReference type="GO" id="GO:0008270">
    <property type="term" value="F:zinc ion binding"/>
    <property type="evidence" value="ECO:0007669"/>
    <property type="project" value="UniProtKB-UniRule"/>
</dbReference>
<comment type="catalytic activity">
    <reaction evidence="9">
        <text>NADH + H2O = reduced beta-nicotinamide D-ribonucleotide + AMP + 2 H(+)</text>
        <dbReference type="Rhea" id="RHEA:48868"/>
        <dbReference type="ChEBI" id="CHEBI:15377"/>
        <dbReference type="ChEBI" id="CHEBI:15378"/>
        <dbReference type="ChEBI" id="CHEBI:57945"/>
        <dbReference type="ChEBI" id="CHEBI:90832"/>
        <dbReference type="ChEBI" id="CHEBI:456215"/>
        <dbReference type="EC" id="3.6.1.22"/>
    </reaction>
</comment>
<comment type="catalytic activity">
    <reaction evidence="9">
        <text>NAD(+) + H2O = beta-nicotinamide D-ribonucleotide + AMP + 2 H(+)</text>
        <dbReference type="Rhea" id="RHEA:11800"/>
        <dbReference type="ChEBI" id="CHEBI:14649"/>
        <dbReference type="ChEBI" id="CHEBI:15377"/>
        <dbReference type="ChEBI" id="CHEBI:15378"/>
        <dbReference type="ChEBI" id="CHEBI:57540"/>
        <dbReference type="ChEBI" id="CHEBI:456215"/>
        <dbReference type="EC" id="3.6.1.22"/>
    </reaction>
</comment>
<feature type="binding site" evidence="9">
    <location>
        <position position="182"/>
    </location>
    <ligand>
        <name>a divalent metal cation</name>
        <dbReference type="ChEBI" id="CHEBI:60240"/>
        <label>3</label>
    </ligand>
</feature>
<organism evidence="11 12">
    <name type="scientific">Frischella perrara</name>
    <dbReference type="NCBI Taxonomy" id="1267021"/>
    <lineage>
        <taxon>Bacteria</taxon>
        <taxon>Pseudomonadati</taxon>
        <taxon>Pseudomonadota</taxon>
        <taxon>Gammaproteobacteria</taxon>
        <taxon>Orbales</taxon>
        <taxon>Orbaceae</taxon>
        <taxon>Frischella</taxon>
    </lineage>
</organism>
<feature type="binding site" evidence="9">
    <location>
        <position position="104"/>
    </location>
    <ligand>
        <name>Zn(2+)</name>
        <dbReference type="ChEBI" id="CHEBI:29105"/>
    </ligand>
</feature>
<dbReference type="KEGG" id="fpp:FPB0191_01465"/>
<evidence type="ECO:0000313" key="12">
    <source>
        <dbReference type="Proteomes" id="UP000030901"/>
    </source>
</evidence>
<accession>A0A0A7S358</accession>
<comment type="cofactor">
    <cofactor evidence="9">
        <name>Zn(2+)</name>
        <dbReference type="ChEBI" id="CHEBI:29105"/>
    </cofactor>
    <text evidence="9">Binds 1 zinc ion per subunit.</text>
</comment>
<protein>
    <recommendedName>
        <fullName evidence="9">NAD-capped RNA hydrolase NudC</fullName>
        <shortName evidence="9">DeNADding enzyme NudC</shortName>
        <ecNumber evidence="9">3.6.1.-</ecNumber>
    </recommendedName>
    <alternativeName>
        <fullName evidence="9">NADH pyrophosphatase</fullName>
        <ecNumber evidence="9">3.6.1.22</ecNumber>
    </alternativeName>
</protein>
<dbReference type="PROSITE" id="PS51462">
    <property type="entry name" value="NUDIX"/>
    <property type="match status" value="1"/>
</dbReference>
<comment type="cofactor">
    <cofactor evidence="9">
        <name>Mg(2+)</name>
        <dbReference type="ChEBI" id="CHEBI:18420"/>
    </cofactor>
    <cofactor evidence="9">
        <name>Mn(2+)</name>
        <dbReference type="ChEBI" id="CHEBI:29035"/>
    </cofactor>
    <text evidence="9">Divalent metal cations. Mg(2+) or Mn(2+).</text>
</comment>
<dbReference type="InterPro" id="IPR000086">
    <property type="entry name" value="NUDIX_hydrolase_dom"/>
</dbReference>
<dbReference type="GO" id="GO:0000210">
    <property type="term" value="F:NAD+ diphosphatase activity"/>
    <property type="evidence" value="ECO:0007669"/>
    <property type="project" value="UniProtKB-UniRule"/>
</dbReference>
<dbReference type="EC" id="3.6.1.22" evidence="9"/>
<evidence type="ECO:0000256" key="7">
    <source>
        <dbReference type="ARBA" id="ARBA00023211"/>
    </source>
</evidence>
<dbReference type="InterPro" id="IPR022925">
    <property type="entry name" value="RNA_Hydrolase_NudC"/>
</dbReference>
<dbReference type="GO" id="GO:0019677">
    <property type="term" value="P:NAD+ catabolic process"/>
    <property type="evidence" value="ECO:0007669"/>
    <property type="project" value="TreeGrafter"/>
</dbReference>
<comment type="catalytic activity">
    <reaction evidence="8">
        <text>a 5'-end NAD(+)-phospho-ribonucleoside in mRNA + H2O = a 5'-end phospho-adenosine-phospho-ribonucleoside in mRNA + beta-nicotinamide D-ribonucleotide + 2 H(+)</text>
        <dbReference type="Rhea" id="RHEA:60876"/>
        <dbReference type="Rhea" id="RHEA-COMP:15698"/>
        <dbReference type="Rhea" id="RHEA-COMP:15719"/>
        <dbReference type="ChEBI" id="CHEBI:14649"/>
        <dbReference type="ChEBI" id="CHEBI:15377"/>
        <dbReference type="ChEBI" id="CHEBI:15378"/>
        <dbReference type="ChEBI" id="CHEBI:144029"/>
        <dbReference type="ChEBI" id="CHEBI:144051"/>
    </reaction>
    <physiologicalReaction direction="left-to-right" evidence="8">
        <dbReference type="Rhea" id="RHEA:60877"/>
    </physiologicalReaction>
</comment>
<evidence type="ECO:0000256" key="9">
    <source>
        <dbReference type="HAMAP-Rule" id="MF_00297"/>
    </source>
</evidence>
<evidence type="ECO:0000256" key="8">
    <source>
        <dbReference type="ARBA" id="ARBA00023679"/>
    </source>
</evidence>
<dbReference type="GO" id="GO:0000287">
    <property type="term" value="F:magnesium ion binding"/>
    <property type="evidence" value="ECO:0007669"/>
    <property type="project" value="UniProtKB-UniRule"/>
</dbReference>
<feature type="domain" description="Nudix hydrolase" evidence="10">
    <location>
        <begin position="128"/>
        <end position="252"/>
    </location>
</feature>
<feature type="binding site" evidence="9">
    <location>
        <position position="71"/>
    </location>
    <ligand>
        <name>substrate</name>
    </ligand>
</feature>
<evidence type="ECO:0000256" key="2">
    <source>
        <dbReference type="ARBA" id="ARBA00022723"/>
    </source>
</evidence>
<dbReference type="SUPFAM" id="SSF55811">
    <property type="entry name" value="Nudix"/>
    <property type="match status" value="2"/>
</dbReference>
<dbReference type="Pfam" id="PF00293">
    <property type="entry name" value="NUDIX"/>
    <property type="match status" value="1"/>
</dbReference>
<keyword evidence="4 9" id="KW-0862">Zinc</keyword>
<dbReference type="Gene3D" id="3.90.79.20">
    <property type="match status" value="1"/>
</dbReference>
<feature type="binding site" evidence="9">
    <location>
        <position position="162"/>
    </location>
    <ligand>
        <name>a divalent metal cation</name>
        <dbReference type="ChEBI" id="CHEBI:60240"/>
        <label>1</label>
    </ligand>
</feature>
<keyword evidence="3 9" id="KW-0378">Hydrolase</keyword>
<dbReference type="STRING" id="1267021.FPB0191_01465"/>
<dbReference type="InterPro" id="IPR050241">
    <property type="entry name" value="NAD-cap_RNA_hydrolase_NudC"/>
</dbReference>
<keyword evidence="12" id="KW-1185">Reference proteome</keyword>
<name>A0A0A7S358_FRIPE</name>
<keyword evidence="7 9" id="KW-0464">Manganese</keyword>
<feature type="short sequence motif" description="Nudix box" evidence="9">
    <location>
        <begin position="163"/>
        <end position="184"/>
    </location>
</feature>
<dbReference type="AlphaFoldDB" id="A0A0A7S358"/>
<feature type="binding site" evidence="9">
    <location>
        <position position="101"/>
    </location>
    <ligand>
        <name>Zn(2+)</name>
        <dbReference type="ChEBI" id="CHEBI:29105"/>
    </ligand>
</feature>
<evidence type="ECO:0000313" key="11">
    <source>
        <dbReference type="EMBL" id="AJA45282.1"/>
    </source>
</evidence>
<dbReference type="GO" id="GO:0030145">
    <property type="term" value="F:manganese ion binding"/>
    <property type="evidence" value="ECO:0007669"/>
    <property type="project" value="UniProtKB-UniRule"/>
</dbReference>
<dbReference type="CDD" id="cd03429">
    <property type="entry name" value="NUDIX_NADH_pyrophosphatase_Nudt13"/>
    <property type="match status" value="1"/>
</dbReference>
<feature type="binding site" evidence="9">
    <location>
        <position position="223"/>
    </location>
    <ligand>
        <name>a divalent metal cation</name>
        <dbReference type="ChEBI" id="CHEBI:60240"/>
        <label>3</label>
    </ligand>
</feature>
<dbReference type="GO" id="GO:0110153">
    <property type="term" value="F:RNA NAD-cap (NMN-forming) hydrolase activity"/>
    <property type="evidence" value="ECO:0007669"/>
    <property type="project" value="RHEA"/>
</dbReference>
<comment type="function">
    <text evidence="9">mRNA decapping enzyme that specifically removes the nicotinamide adenine dinucleotide (NAD) cap from a subset of mRNAs by hydrolyzing the diphosphate linkage to produce nicotinamide mononucleotide (NMN) and 5' monophosphate mRNA. The NAD-cap is present at the 5'-end of some mRNAs and stabilizes RNA against 5'-processing. Has preference for mRNAs with a 5'-end purine. Catalyzes the hydrolysis of a broad range of dinucleotide pyrophosphates.</text>
</comment>
<feature type="binding site" evidence="9">
    <location>
        <position position="127"/>
    </location>
    <ligand>
        <name>substrate</name>
    </ligand>
</feature>
<comment type="subunit">
    <text evidence="9">Homodimer.</text>
</comment>
<evidence type="ECO:0000256" key="5">
    <source>
        <dbReference type="ARBA" id="ARBA00022842"/>
    </source>
</evidence>
<dbReference type="HAMAP" id="MF_00297">
    <property type="entry name" value="Nudix_NudC"/>
    <property type="match status" value="1"/>
</dbReference>
<comment type="caution">
    <text evidence="9">Lacks conserved residue(s) required for the propagation of feature annotation.</text>
</comment>
<dbReference type="FunFam" id="3.90.79.20:FF:000001">
    <property type="entry name" value="NADH pyrophosphatase"/>
    <property type="match status" value="1"/>
</dbReference>
<dbReference type="Gene3D" id="3.90.79.10">
    <property type="entry name" value="Nucleoside Triphosphate Pyrophosphohydrolase"/>
    <property type="match status" value="1"/>
</dbReference>
<reference evidence="11 12" key="1">
    <citation type="journal article" date="2014" name="Appl. Environ. Microbiol.">
        <title>Gut symbionts from distinct hosts exhibit genotoxic activity via divergent colibactin biosynthetic pathways.</title>
        <authorList>
            <person name="Engel P."/>
            <person name="Vizcaino M.I."/>
            <person name="Crawford J.M."/>
        </authorList>
    </citation>
    <scope>NUCLEOTIDE SEQUENCE [LARGE SCALE GENOMIC DNA]</scope>
    <source>
        <strain evidence="11 12">PEB0191</strain>
    </source>
</reference>
<dbReference type="HOGENOM" id="CLU_037162_0_1_6"/>
<feature type="binding site" evidence="9">
    <location>
        <position position="178"/>
    </location>
    <ligand>
        <name>a divalent metal cation</name>
        <dbReference type="ChEBI" id="CHEBI:60240"/>
        <label>2</label>
    </ligand>
</feature>
<evidence type="ECO:0000256" key="4">
    <source>
        <dbReference type="ARBA" id="ARBA00022833"/>
    </source>
</evidence>
<comment type="similarity">
    <text evidence="1 9">Belongs to the Nudix hydrolase family. NudC subfamily.</text>
</comment>